<keyword evidence="8 10" id="KW-0460">Magnesium</keyword>
<keyword evidence="4 10" id="KW-0808">Transferase</keyword>
<evidence type="ECO:0000256" key="9">
    <source>
        <dbReference type="ARBA" id="ARBA00049563"/>
    </source>
</evidence>
<evidence type="ECO:0000256" key="8">
    <source>
        <dbReference type="ARBA" id="ARBA00022842"/>
    </source>
</evidence>
<evidence type="ECO:0000256" key="12">
    <source>
        <dbReference type="RuleBase" id="RU003784"/>
    </source>
</evidence>
<dbReference type="EC" id="2.5.1.75" evidence="10"/>
<evidence type="ECO:0000256" key="7">
    <source>
        <dbReference type="ARBA" id="ARBA00022840"/>
    </source>
</evidence>
<reference evidence="15 16" key="1">
    <citation type="journal article" date="2015" name="Genome Announc.">
        <title>Expanding the biotechnology potential of lactobacilli through comparative genomics of 213 strains and associated genera.</title>
        <authorList>
            <person name="Sun Z."/>
            <person name="Harris H.M."/>
            <person name="McCann A."/>
            <person name="Guo C."/>
            <person name="Argimon S."/>
            <person name="Zhang W."/>
            <person name="Yang X."/>
            <person name="Jeffery I.B."/>
            <person name="Cooney J.C."/>
            <person name="Kagawa T.F."/>
            <person name="Liu W."/>
            <person name="Song Y."/>
            <person name="Salvetti E."/>
            <person name="Wrobel A."/>
            <person name="Rasinkangas P."/>
            <person name="Parkhill J."/>
            <person name="Rea M.C."/>
            <person name="O'Sullivan O."/>
            <person name="Ritari J."/>
            <person name="Douillard F.P."/>
            <person name="Paul Ross R."/>
            <person name="Yang R."/>
            <person name="Briner A.E."/>
            <person name="Felis G.E."/>
            <person name="de Vos W.M."/>
            <person name="Barrangou R."/>
            <person name="Klaenhammer T.R."/>
            <person name="Caufield P.W."/>
            <person name="Cui Y."/>
            <person name="Zhang H."/>
            <person name="O'Toole P.W."/>
        </authorList>
    </citation>
    <scope>NUCLEOTIDE SEQUENCE [LARGE SCALE GENOMIC DNA]</scope>
    <source>
        <strain evidence="15 16">DSM 22696</strain>
    </source>
</reference>
<reference evidence="14 17" key="2">
    <citation type="submission" date="2019-07" db="EMBL/GenBank/DDBJ databases">
        <title>Whole genome shotgun sequence of Lactobacillus siliginis NBRC 101315.</title>
        <authorList>
            <person name="Hosoyama A."/>
            <person name="Uohara A."/>
            <person name="Ohji S."/>
            <person name="Ichikawa N."/>
        </authorList>
    </citation>
    <scope>NUCLEOTIDE SEQUENCE [LARGE SCALE GENOMIC DNA]</scope>
    <source>
        <strain evidence="14 17">NBRC 101315</strain>
    </source>
</reference>
<dbReference type="RefSeq" id="WP_057810997.1">
    <property type="nucleotide sequence ID" value="NZ_BJUD01000008.1"/>
</dbReference>
<comment type="cofactor">
    <cofactor evidence="1 10">
        <name>Mg(2+)</name>
        <dbReference type="ChEBI" id="CHEBI:18420"/>
    </cofactor>
</comment>
<keyword evidence="7 10" id="KW-0067">ATP-binding</keyword>
<dbReference type="OrthoDB" id="9776390at2"/>
<dbReference type="InterPro" id="IPR039657">
    <property type="entry name" value="Dimethylallyltransferase"/>
</dbReference>
<gene>
    <name evidence="10 14" type="primary">miaA</name>
    <name evidence="15" type="ORF">IV55_GL000343</name>
    <name evidence="14" type="ORF">LSI01_06270</name>
</gene>
<evidence type="ECO:0000256" key="11">
    <source>
        <dbReference type="RuleBase" id="RU003783"/>
    </source>
</evidence>
<dbReference type="NCBIfam" id="TIGR00174">
    <property type="entry name" value="miaA"/>
    <property type="match status" value="1"/>
</dbReference>
<dbReference type="Pfam" id="PF01715">
    <property type="entry name" value="IPPT"/>
    <property type="match status" value="1"/>
</dbReference>
<dbReference type="PANTHER" id="PTHR11088">
    <property type="entry name" value="TRNA DIMETHYLALLYLTRANSFERASE"/>
    <property type="match status" value="1"/>
</dbReference>
<dbReference type="SUPFAM" id="SSF52540">
    <property type="entry name" value="P-loop containing nucleoside triphosphate hydrolases"/>
    <property type="match status" value="1"/>
</dbReference>
<keyword evidence="16" id="KW-1185">Reference proteome</keyword>
<evidence type="ECO:0000256" key="3">
    <source>
        <dbReference type="ARBA" id="ARBA00005842"/>
    </source>
</evidence>
<evidence type="ECO:0000313" key="17">
    <source>
        <dbReference type="Proteomes" id="UP000321429"/>
    </source>
</evidence>
<evidence type="ECO:0000313" key="15">
    <source>
        <dbReference type="EMBL" id="KRN95062.1"/>
    </source>
</evidence>
<dbReference type="AlphaFoldDB" id="A0A0R2L5E1"/>
<proteinExistence type="inferred from homology"/>
<dbReference type="GO" id="GO:0052381">
    <property type="term" value="F:tRNA dimethylallyltransferase activity"/>
    <property type="evidence" value="ECO:0007669"/>
    <property type="project" value="UniProtKB-UniRule"/>
</dbReference>
<evidence type="ECO:0000313" key="14">
    <source>
        <dbReference type="EMBL" id="GEK28316.1"/>
    </source>
</evidence>
<feature type="region of interest" description="Interaction with substrate tRNA" evidence="10">
    <location>
        <begin position="37"/>
        <end position="40"/>
    </location>
</feature>
<dbReference type="GO" id="GO:0005524">
    <property type="term" value="F:ATP binding"/>
    <property type="evidence" value="ECO:0007669"/>
    <property type="project" value="UniProtKB-UniRule"/>
</dbReference>
<dbReference type="Proteomes" id="UP000051139">
    <property type="component" value="Unassembled WGS sequence"/>
</dbReference>
<feature type="site" description="Interaction with substrate tRNA" evidence="10">
    <location>
        <position position="103"/>
    </location>
</feature>
<keyword evidence="5 10" id="KW-0819">tRNA processing</keyword>
<keyword evidence="6 10" id="KW-0547">Nucleotide-binding</keyword>
<protein>
    <recommendedName>
        <fullName evidence="10">tRNA dimethylallyltransferase</fullName>
        <ecNumber evidence="10">2.5.1.75</ecNumber>
    </recommendedName>
    <alternativeName>
        <fullName evidence="10">Dimethylallyl diphosphate:tRNA dimethylallyltransferase</fullName>
        <shortName evidence="10">DMAPP:tRNA dimethylallyltransferase</shortName>
        <shortName evidence="10">DMATase</shortName>
    </alternativeName>
    <alternativeName>
        <fullName evidence="10">Isopentenyl-diphosphate:tRNA isopentenyltransferase</fullName>
        <shortName evidence="10">IPP transferase</shortName>
        <shortName evidence="10">IPPT</shortName>
        <shortName evidence="10">IPTase</shortName>
    </alternativeName>
</protein>
<sequence length="308" mass="34623">MSEKKQVLLIVGPTAVGKTSLSLELAHQFHGEIISGDSMQVYRGLDIGTAKVTAAERGDVPHFLIDERAVTDGFTVADFVDRAAQLINEITERGHLPIIVGGTGFYLQALLQGMHLGTPADQVVRDRWEALAKQHGNEWLWSQLKSRDEEAASHIPAGNVRRVIRALEVFDATGHSIETQTDVPDRYDALVIGLNTDRTVLYDRINQRVDQMMASGLLDEVRWLYNQGGDHLQAGRGIGYKELFGVITSNESEPDAVAKLKQNSRHYAKRQLTWFRHQMPVTWFDLVQAPATKTNIDQLVERWWKCTK</sequence>
<accession>A0A0R2L5E1</accession>
<feature type="site" description="Interaction with substrate tRNA" evidence="10">
    <location>
        <position position="125"/>
    </location>
</feature>
<evidence type="ECO:0000256" key="6">
    <source>
        <dbReference type="ARBA" id="ARBA00022741"/>
    </source>
</evidence>
<dbReference type="EMBL" id="BJUD01000008">
    <property type="protein sequence ID" value="GEK28316.1"/>
    <property type="molecule type" value="Genomic_DNA"/>
</dbReference>
<evidence type="ECO:0000313" key="16">
    <source>
        <dbReference type="Proteomes" id="UP000051139"/>
    </source>
</evidence>
<comment type="caution">
    <text evidence="10">Lacks conserved residue(s) required for the propagation of feature annotation.</text>
</comment>
<evidence type="ECO:0000256" key="1">
    <source>
        <dbReference type="ARBA" id="ARBA00001946"/>
    </source>
</evidence>
<evidence type="ECO:0000256" key="4">
    <source>
        <dbReference type="ARBA" id="ARBA00022679"/>
    </source>
</evidence>
<dbReference type="EMBL" id="JQCB01000011">
    <property type="protein sequence ID" value="KRN95062.1"/>
    <property type="molecule type" value="Genomic_DNA"/>
</dbReference>
<feature type="binding site" evidence="10">
    <location>
        <begin position="12"/>
        <end position="19"/>
    </location>
    <ligand>
        <name>ATP</name>
        <dbReference type="ChEBI" id="CHEBI:30616"/>
    </ligand>
</feature>
<comment type="subunit">
    <text evidence="10">Monomer.</text>
</comment>
<comment type="function">
    <text evidence="2 10 12">Catalyzes the transfer of a dimethylallyl group onto the adenine at position 37 in tRNAs that read codons beginning with uridine, leading to the formation of N6-(dimethylallyl)adenosine (i(6)A).</text>
</comment>
<dbReference type="PANTHER" id="PTHR11088:SF60">
    <property type="entry name" value="TRNA DIMETHYLALLYLTRANSFERASE"/>
    <property type="match status" value="1"/>
</dbReference>
<dbReference type="InterPro" id="IPR027417">
    <property type="entry name" value="P-loop_NTPase"/>
</dbReference>
<evidence type="ECO:0000256" key="10">
    <source>
        <dbReference type="HAMAP-Rule" id="MF_00185"/>
    </source>
</evidence>
<evidence type="ECO:0000256" key="2">
    <source>
        <dbReference type="ARBA" id="ARBA00003213"/>
    </source>
</evidence>
<comment type="catalytic activity">
    <reaction evidence="9 10 11">
        <text>adenosine(37) in tRNA + dimethylallyl diphosphate = N(6)-dimethylallyladenosine(37) in tRNA + diphosphate</text>
        <dbReference type="Rhea" id="RHEA:26482"/>
        <dbReference type="Rhea" id="RHEA-COMP:10162"/>
        <dbReference type="Rhea" id="RHEA-COMP:10375"/>
        <dbReference type="ChEBI" id="CHEBI:33019"/>
        <dbReference type="ChEBI" id="CHEBI:57623"/>
        <dbReference type="ChEBI" id="CHEBI:74411"/>
        <dbReference type="ChEBI" id="CHEBI:74415"/>
        <dbReference type="EC" id="2.5.1.75"/>
    </reaction>
</comment>
<organism evidence="15 16">
    <name type="scientific">Furfurilactobacillus siliginis</name>
    <dbReference type="NCBI Taxonomy" id="348151"/>
    <lineage>
        <taxon>Bacteria</taxon>
        <taxon>Bacillati</taxon>
        <taxon>Bacillota</taxon>
        <taxon>Bacilli</taxon>
        <taxon>Lactobacillales</taxon>
        <taxon>Lactobacillaceae</taxon>
        <taxon>Furfurilactobacillus</taxon>
    </lineage>
</organism>
<dbReference type="Gene3D" id="1.10.20.140">
    <property type="match status" value="1"/>
</dbReference>
<dbReference type="PATRIC" id="fig|348151.3.peg.349"/>
<feature type="binding site" evidence="10">
    <location>
        <begin position="14"/>
        <end position="19"/>
    </location>
    <ligand>
        <name>substrate</name>
    </ligand>
</feature>
<dbReference type="HAMAP" id="MF_00185">
    <property type="entry name" value="IPP_trans"/>
    <property type="match status" value="1"/>
</dbReference>
<dbReference type="GO" id="GO:0006400">
    <property type="term" value="P:tRNA modification"/>
    <property type="evidence" value="ECO:0007669"/>
    <property type="project" value="TreeGrafter"/>
</dbReference>
<dbReference type="STRING" id="348151.IV55_GL000343"/>
<name>A0A0R2L5E1_9LACO</name>
<comment type="caution">
    <text evidence="15">The sequence shown here is derived from an EMBL/GenBank/DDBJ whole genome shotgun (WGS) entry which is preliminary data.</text>
</comment>
<dbReference type="Gene3D" id="3.40.50.300">
    <property type="entry name" value="P-loop containing nucleotide triphosphate hydrolases"/>
    <property type="match status" value="1"/>
</dbReference>
<dbReference type="InterPro" id="IPR018022">
    <property type="entry name" value="IPT"/>
</dbReference>
<comment type="similarity">
    <text evidence="3 10 13">Belongs to the IPP transferase family.</text>
</comment>
<evidence type="ECO:0000256" key="13">
    <source>
        <dbReference type="RuleBase" id="RU003785"/>
    </source>
</evidence>
<dbReference type="Proteomes" id="UP000321429">
    <property type="component" value="Unassembled WGS sequence"/>
</dbReference>
<evidence type="ECO:0000256" key="5">
    <source>
        <dbReference type="ARBA" id="ARBA00022694"/>
    </source>
</evidence>